<dbReference type="GO" id="GO:0003677">
    <property type="term" value="F:DNA binding"/>
    <property type="evidence" value="ECO:0007669"/>
    <property type="project" value="InterPro"/>
</dbReference>
<dbReference type="InterPro" id="IPR001387">
    <property type="entry name" value="Cro/C1-type_HTH"/>
</dbReference>
<dbReference type="InterPro" id="IPR010982">
    <property type="entry name" value="Lambda_DNA-bd_dom_sf"/>
</dbReference>
<dbReference type="Proteomes" id="UP000295598">
    <property type="component" value="Unassembled WGS sequence"/>
</dbReference>
<dbReference type="CDD" id="cd00093">
    <property type="entry name" value="HTH_XRE"/>
    <property type="match status" value="1"/>
</dbReference>
<gene>
    <name evidence="2" type="ORF">C5467_16905</name>
</gene>
<organism evidence="2 3">
    <name type="scientific">Photorhabdus khanii subsp. guanajuatensis</name>
    <dbReference type="NCBI Taxonomy" id="2100166"/>
    <lineage>
        <taxon>Bacteria</taxon>
        <taxon>Pseudomonadati</taxon>
        <taxon>Pseudomonadota</taxon>
        <taxon>Gammaproteobacteria</taxon>
        <taxon>Enterobacterales</taxon>
        <taxon>Morganellaceae</taxon>
        <taxon>Photorhabdus</taxon>
    </lineage>
</organism>
<dbReference type="EMBL" id="PUJY01000032">
    <property type="protein sequence ID" value="TDB51522.1"/>
    <property type="molecule type" value="Genomic_DNA"/>
</dbReference>
<proteinExistence type="predicted"/>
<comment type="caution">
    <text evidence="2">The sequence shown here is derived from an EMBL/GenBank/DDBJ whole genome shotgun (WGS) entry which is preliminary data.</text>
</comment>
<sequence>MSEKEKHVLNDKNTSRVFIRNEIAQFKDRLKQAIGNESGNSFAKRCGISEAALRTYLSGKTYPSLDKLAILAEKCEVSIEWLANGGNSKNGNEKDIVCKNIPKNVTEEQEKAWLAFLHRMTAEERETVINRVFRQGINVLLTPHQISIQQSESQSPWPEDLPEKLGISNHSLVFAQLYDSLTDEERDTFLKSLSNKKYLLTFRKMSDDKVS</sequence>
<evidence type="ECO:0000313" key="3">
    <source>
        <dbReference type="Proteomes" id="UP000295598"/>
    </source>
</evidence>
<evidence type="ECO:0000259" key="1">
    <source>
        <dbReference type="PROSITE" id="PS50943"/>
    </source>
</evidence>
<reference evidence="2 3" key="1">
    <citation type="journal article" date="2019" name="Int. J. Syst. Evol. Microbiol.">
        <title>Photorhabdus khanii subsp. guanajuatensis subsp. nov., isolated from Heterorhabditis atacamensis, and Photorhabdus luminescens subsp. mexicana subsp. nov., isolated from Heterorhabditis mexicana entomopathogenic nematodes.</title>
        <authorList>
            <person name="Machado R.A.R."/>
            <person name="Bruno P."/>
            <person name="Arce C.C.M."/>
            <person name="Liechti N."/>
            <person name="Kohler A."/>
            <person name="Bernal J."/>
            <person name="Bruggmann R."/>
            <person name="Turlings T.C.J."/>
        </authorList>
    </citation>
    <scope>NUCLEOTIDE SEQUENCE [LARGE SCALE GENOMIC DNA]</scope>
    <source>
        <strain evidence="2 3">MEX20-17</strain>
    </source>
</reference>
<dbReference type="SUPFAM" id="SSF47413">
    <property type="entry name" value="lambda repressor-like DNA-binding domains"/>
    <property type="match status" value="1"/>
</dbReference>
<dbReference type="PROSITE" id="PS50943">
    <property type="entry name" value="HTH_CROC1"/>
    <property type="match status" value="1"/>
</dbReference>
<dbReference type="Gene3D" id="1.10.260.40">
    <property type="entry name" value="lambda repressor-like DNA-binding domains"/>
    <property type="match status" value="1"/>
</dbReference>
<name>A0A4R4JDG5_9GAMM</name>
<dbReference type="AlphaFoldDB" id="A0A4R4JDG5"/>
<evidence type="ECO:0000313" key="2">
    <source>
        <dbReference type="EMBL" id="TDB51522.1"/>
    </source>
</evidence>
<dbReference type="Pfam" id="PF01381">
    <property type="entry name" value="HTH_3"/>
    <property type="match status" value="1"/>
</dbReference>
<dbReference type="SMART" id="SM00530">
    <property type="entry name" value="HTH_XRE"/>
    <property type="match status" value="1"/>
</dbReference>
<feature type="domain" description="HTH cro/C1-type" evidence="1">
    <location>
        <begin position="42"/>
        <end position="82"/>
    </location>
</feature>
<dbReference type="RefSeq" id="WP_132355403.1">
    <property type="nucleotide sequence ID" value="NZ_CAWOJO010000032.1"/>
</dbReference>
<protein>
    <recommendedName>
        <fullName evidence="1">HTH cro/C1-type domain-containing protein</fullName>
    </recommendedName>
</protein>
<accession>A0A4R4JDG5</accession>